<proteinExistence type="predicted"/>
<dbReference type="AlphaFoldDB" id="A0A8J2XE35"/>
<evidence type="ECO:0000313" key="1">
    <source>
        <dbReference type="EMBL" id="GFZ76183.1"/>
    </source>
</evidence>
<gene>
    <name evidence="1" type="ORF">GCM10011531_01240</name>
</gene>
<protein>
    <recommendedName>
        <fullName evidence="3">Co-chaperone DjlA N-terminal domain-containing protein</fullName>
    </recommendedName>
</protein>
<reference evidence="1 2" key="1">
    <citation type="journal article" date="2014" name="Int. J. Syst. Evol. Microbiol.">
        <title>Complete genome sequence of Corynebacterium casei LMG S-19264T (=DSM 44701T), isolated from a smear-ripened cheese.</title>
        <authorList>
            <consortium name="US DOE Joint Genome Institute (JGI-PGF)"/>
            <person name="Walter F."/>
            <person name="Albersmeier A."/>
            <person name="Kalinowski J."/>
            <person name="Ruckert C."/>
        </authorList>
    </citation>
    <scope>NUCLEOTIDE SEQUENCE [LARGE SCALE GENOMIC DNA]</scope>
    <source>
        <strain evidence="1 2">CGMCC 1.15295</strain>
    </source>
</reference>
<keyword evidence="2" id="KW-1185">Reference proteome</keyword>
<dbReference type="EMBL" id="BMIC01000001">
    <property type="protein sequence ID" value="GFZ76183.1"/>
    <property type="molecule type" value="Genomic_DNA"/>
</dbReference>
<evidence type="ECO:0000313" key="2">
    <source>
        <dbReference type="Proteomes" id="UP000598120"/>
    </source>
</evidence>
<organism evidence="1 2">
    <name type="scientific">Aquaticitalea lipolytica</name>
    <dbReference type="NCBI Taxonomy" id="1247562"/>
    <lineage>
        <taxon>Bacteria</taxon>
        <taxon>Pseudomonadati</taxon>
        <taxon>Bacteroidota</taxon>
        <taxon>Flavobacteriia</taxon>
        <taxon>Flavobacteriales</taxon>
        <taxon>Flavobacteriaceae</taxon>
        <taxon>Aquaticitalea</taxon>
    </lineage>
</organism>
<sequence>MTFNKHSKITFYQNLGKLFYAIAASDGSVKFTEFNKLKEIVKTHWLDIDDIVDDYNSDAAFQIEIVFDWLNTDSEYNATDCYNDFVFYKKKHNALFTDKVKGLIMKTAGQIASSFAGVNKSELLMLAKLDMELKK</sequence>
<comment type="caution">
    <text evidence="1">The sequence shown here is derived from an EMBL/GenBank/DDBJ whole genome shotgun (WGS) entry which is preliminary data.</text>
</comment>
<dbReference type="Proteomes" id="UP000598120">
    <property type="component" value="Unassembled WGS sequence"/>
</dbReference>
<accession>A0A8J2XE35</accession>
<dbReference type="RefSeq" id="WP_188604405.1">
    <property type="nucleotide sequence ID" value="NZ_BMIC01000001.1"/>
</dbReference>
<evidence type="ECO:0008006" key="3">
    <source>
        <dbReference type="Google" id="ProtNLM"/>
    </source>
</evidence>
<name>A0A8J2XE35_9FLAO</name>